<name>A0A182XYV5_ANOST</name>
<dbReference type="VEuPathDB" id="VectorBase:ASTEI20_033894"/>
<dbReference type="InterPro" id="IPR032675">
    <property type="entry name" value="LRR_dom_sf"/>
</dbReference>
<keyword evidence="2" id="KW-1185">Reference proteome</keyword>
<evidence type="ECO:0000313" key="2">
    <source>
        <dbReference type="Proteomes" id="UP000076408"/>
    </source>
</evidence>
<dbReference type="Pfam" id="PF13855">
    <property type="entry name" value="LRR_8"/>
    <property type="match status" value="3"/>
</dbReference>
<dbReference type="PROSITE" id="PS51450">
    <property type="entry name" value="LRR"/>
    <property type="match status" value="1"/>
</dbReference>
<accession>A0A182XYV5</accession>
<proteinExistence type="predicted"/>
<dbReference type="InterPro" id="IPR001611">
    <property type="entry name" value="Leu-rich_rpt"/>
</dbReference>
<reference evidence="1" key="2">
    <citation type="submission" date="2020-05" db="UniProtKB">
        <authorList>
            <consortium name="EnsemblMetazoa"/>
        </authorList>
    </citation>
    <scope>IDENTIFICATION</scope>
    <source>
        <strain evidence="1">Indian</strain>
    </source>
</reference>
<dbReference type="PANTHER" id="PTHR45712:SF22">
    <property type="entry name" value="INSULIN-LIKE GROWTH FACTOR-BINDING PROTEIN COMPLEX ACID LABILE SUBUNIT"/>
    <property type="match status" value="1"/>
</dbReference>
<dbReference type="InterPro" id="IPR003591">
    <property type="entry name" value="Leu-rich_rpt_typical-subtyp"/>
</dbReference>
<protein>
    <submittedName>
        <fullName evidence="1">Uncharacterized protein</fullName>
    </submittedName>
</protein>
<dbReference type="AlphaFoldDB" id="A0A182XYV5"/>
<sequence length="831" mass="93081">MKLHLCNGQCISRTFYVCDAGVINMTTDGRLKLTQLAETETVVYVQKLMVAISPSGPFLATIGNLFDSITYAFYREPTFLVPAETIIHDIYFMRASNLRAFIAGSNTRLEILRIEQSALDRLPPTLPKMTRLQTLVIKSGMLSALRLDMLIGNQNLTTLELSYNRIRQIFPITGRPGTTLSIVNLKLMGNQLEHLDMSVFASMASLELLYIWENRLTHLHASVPVTIGKLSTLDVTHNKLASLDLRNLTLPNLATLSLGRNAFRQLPVLPKTLPALQHLSLNHNNLTQMDLSNFRSYRTLTQLYAVSNQIITVRTSARVTLPVVWLNFSGNRITSFNITGCDMPNITSVNLANNRLTMIPPAVKRYPKMRLSMDGNPLGCDTLLPYRNELQTLLVLAILTHIGPRPCLAQCLDPESFTCSVGVINMTSDGAAKLRRTIDSDVEAFWMVLTIDKLIVSSSGSGPFLQRIAGFTDQITYLVYREPVFQIPEGNTLSDIDIYNAGSLRSLVAGTNRHLKQLSVETCMLDRVPPTLAQMIALENLNIQNCALTALRMDVFANNPNLSLISLSRHQIRQIFPFTSPPKQRLIVAHLDLAANQLERLDMAAFVHMPDLERLDVRGNRILRVEATSPATYESLLRLSITFNKISSIDLRNLTLPSLRSFYLDDNELTQIPTVLGRMPQLRYFGIDRNNLTQLDMSVFRRFENLSAIFVNENNIESIRTSSPVTLPLLDLLTFENNQIASVNFTGCNFPSMHLVSFLNNKLTAVPPLFQRFNSTRMSVEWNPIRCANLATFRARFVGGRLYASTGKTQSDCLTSSMIELTENVKGCCVA</sequence>
<dbReference type="GO" id="GO:0005615">
    <property type="term" value="C:extracellular space"/>
    <property type="evidence" value="ECO:0007669"/>
    <property type="project" value="TreeGrafter"/>
</dbReference>
<evidence type="ECO:0000313" key="1">
    <source>
        <dbReference type="EnsemblMetazoa" id="ASTEI01391-PA"/>
    </source>
</evidence>
<dbReference type="SMART" id="SM00369">
    <property type="entry name" value="LRR_TYP"/>
    <property type="match status" value="11"/>
</dbReference>
<dbReference type="EnsemblMetazoa" id="ASTEI01391-RA">
    <property type="protein sequence ID" value="ASTEI01391-PA"/>
    <property type="gene ID" value="ASTEI01391"/>
</dbReference>
<dbReference type="VEuPathDB" id="VectorBase:ASTE005925"/>
<dbReference type="Gene3D" id="3.80.10.10">
    <property type="entry name" value="Ribonuclease Inhibitor"/>
    <property type="match status" value="4"/>
</dbReference>
<dbReference type="OMA" id="PTNWPKM"/>
<dbReference type="PANTHER" id="PTHR45712">
    <property type="entry name" value="AGAP008170-PA"/>
    <property type="match status" value="1"/>
</dbReference>
<organism evidence="1 2">
    <name type="scientific">Anopheles stephensi</name>
    <name type="common">Indo-Pakistan malaria mosquito</name>
    <dbReference type="NCBI Taxonomy" id="30069"/>
    <lineage>
        <taxon>Eukaryota</taxon>
        <taxon>Metazoa</taxon>
        <taxon>Ecdysozoa</taxon>
        <taxon>Arthropoda</taxon>
        <taxon>Hexapoda</taxon>
        <taxon>Insecta</taxon>
        <taxon>Pterygota</taxon>
        <taxon>Neoptera</taxon>
        <taxon>Endopterygota</taxon>
        <taxon>Diptera</taxon>
        <taxon>Nematocera</taxon>
        <taxon>Culicoidea</taxon>
        <taxon>Culicidae</taxon>
        <taxon>Anophelinae</taxon>
        <taxon>Anopheles</taxon>
    </lineage>
</organism>
<dbReference type="FunFam" id="3.80.10.10:FF:001054">
    <property type="entry name" value="AGAP007467-PA"/>
    <property type="match status" value="1"/>
</dbReference>
<dbReference type="Proteomes" id="UP000076408">
    <property type="component" value="Unassembled WGS sequence"/>
</dbReference>
<dbReference type="VEuPathDB" id="VectorBase:ASTEI01391"/>
<reference evidence="2" key="1">
    <citation type="journal article" date="2014" name="Genome Biol.">
        <title>Genome analysis of a major urban malaria vector mosquito, Anopheles stephensi.</title>
        <authorList>
            <person name="Jiang X."/>
            <person name="Peery A."/>
            <person name="Hall A.B."/>
            <person name="Sharma A."/>
            <person name="Chen X.G."/>
            <person name="Waterhouse R.M."/>
            <person name="Komissarov A."/>
            <person name="Riehle M.M."/>
            <person name="Shouche Y."/>
            <person name="Sharakhova M.V."/>
            <person name="Lawson D."/>
            <person name="Pakpour N."/>
            <person name="Arensburger P."/>
            <person name="Davidson V.L."/>
            <person name="Eiglmeier K."/>
            <person name="Emrich S."/>
            <person name="George P."/>
            <person name="Kennedy R.C."/>
            <person name="Mane S.P."/>
            <person name="Maslen G."/>
            <person name="Oringanje C."/>
            <person name="Qi Y."/>
            <person name="Settlage R."/>
            <person name="Tojo M."/>
            <person name="Tubio J.M."/>
            <person name="Unger M.F."/>
            <person name="Wang B."/>
            <person name="Vernick K.D."/>
            <person name="Ribeiro J.M."/>
            <person name="James A.A."/>
            <person name="Michel K."/>
            <person name="Riehle M.A."/>
            <person name="Luckhart S."/>
            <person name="Sharakhov I.V."/>
            <person name="Tu Z."/>
        </authorList>
    </citation>
    <scope>NUCLEOTIDE SEQUENCE [LARGE SCALE GENOMIC DNA]</scope>
    <source>
        <strain evidence="2">Indian</strain>
    </source>
</reference>
<dbReference type="InterPro" id="IPR050333">
    <property type="entry name" value="SLRP"/>
</dbReference>
<dbReference type="SUPFAM" id="SSF52058">
    <property type="entry name" value="L domain-like"/>
    <property type="match status" value="2"/>
</dbReference>
<dbReference type="VEuPathDB" id="VectorBase:ASTEI20_042994"/>